<evidence type="ECO:0000256" key="3">
    <source>
        <dbReference type="ARBA" id="ARBA00022989"/>
    </source>
</evidence>
<dbReference type="PANTHER" id="PTHR21324">
    <property type="entry name" value="FASTING-INDUCIBLE INTEGRAL MEMBRANE PROTEIN TM6P1-RELATED"/>
    <property type="match status" value="1"/>
</dbReference>
<organism evidence="7 8">
    <name type="scientific">Tetraparma gracilis</name>
    <dbReference type="NCBI Taxonomy" id="2962635"/>
    <lineage>
        <taxon>Eukaryota</taxon>
        <taxon>Sar</taxon>
        <taxon>Stramenopiles</taxon>
        <taxon>Ochrophyta</taxon>
        <taxon>Bolidophyceae</taxon>
        <taxon>Parmales</taxon>
        <taxon>Triparmaceae</taxon>
        <taxon>Tetraparma</taxon>
    </lineage>
</organism>
<proteinExistence type="predicted"/>
<dbReference type="Pfam" id="PF10277">
    <property type="entry name" value="Frag1"/>
    <property type="match status" value="1"/>
</dbReference>
<gene>
    <name evidence="7" type="ORF">TeGR_g13060</name>
</gene>
<evidence type="ECO:0000313" key="7">
    <source>
        <dbReference type="EMBL" id="GMI31582.1"/>
    </source>
</evidence>
<dbReference type="InterPro" id="IPR019402">
    <property type="entry name" value="CWH43_N"/>
</dbReference>
<evidence type="ECO:0000259" key="6">
    <source>
        <dbReference type="Pfam" id="PF10277"/>
    </source>
</evidence>
<evidence type="ECO:0000256" key="5">
    <source>
        <dbReference type="SAM" id="Phobius"/>
    </source>
</evidence>
<dbReference type="InterPro" id="IPR050911">
    <property type="entry name" value="DRAM/TMEM150_Autophagy_Mod"/>
</dbReference>
<sequence>MIVFALISGVGAFIWCYVISLEEGWMEWPEVFLSSAINYQPASSIGTLGLTMAIYMLPPVAFVRYCMIEDRTEGLVMNKVALGCSLLSSFGALLVAAFQASSQIDVHLTGAGIFFAFSLFLVLSQSYLDFRTRSIAPLNTGAYLRLLLAVAAVGSLGALAMYGLIILVKYDKGNFPRSFLGPMSVLELMFFGVCMLVYGTFVPDMGEWRLRISAVKISARNLSGEGAQQMNVVV</sequence>
<feature type="transmembrane region" description="Helical" evidence="5">
    <location>
        <begin position="80"/>
        <end position="100"/>
    </location>
</feature>
<comment type="subcellular location">
    <subcellularLocation>
        <location evidence="1">Endomembrane system</location>
        <topology evidence="1">Multi-pass membrane protein</topology>
    </subcellularLocation>
</comment>
<evidence type="ECO:0000256" key="1">
    <source>
        <dbReference type="ARBA" id="ARBA00004127"/>
    </source>
</evidence>
<reference evidence="7 8" key="1">
    <citation type="journal article" date="2023" name="Commun. Biol.">
        <title>Genome analysis of Parmales, the sister group of diatoms, reveals the evolutionary specialization of diatoms from phago-mixotrophs to photoautotrophs.</title>
        <authorList>
            <person name="Ban H."/>
            <person name="Sato S."/>
            <person name="Yoshikawa S."/>
            <person name="Yamada K."/>
            <person name="Nakamura Y."/>
            <person name="Ichinomiya M."/>
            <person name="Sato N."/>
            <person name="Blanc-Mathieu R."/>
            <person name="Endo H."/>
            <person name="Kuwata A."/>
            <person name="Ogata H."/>
        </authorList>
    </citation>
    <scope>NUCLEOTIDE SEQUENCE [LARGE SCALE GENOMIC DNA]</scope>
</reference>
<keyword evidence="8" id="KW-1185">Reference proteome</keyword>
<name>A0ABQ6MSY1_9STRA</name>
<dbReference type="PANTHER" id="PTHR21324:SF2">
    <property type="entry name" value="EG:22E5.9 PROTEIN"/>
    <property type="match status" value="1"/>
</dbReference>
<protein>
    <recommendedName>
        <fullName evidence="6">CWH43-like N-terminal domain-containing protein</fullName>
    </recommendedName>
</protein>
<keyword evidence="2 5" id="KW-0812">Transmembrane</keyword>
<evidence type="ECO:0000313" key="8">
    <source>
        <dbReference type="Proteomes" id="UP001165060"/>
    </source>
</evidence>
<dbReference type="Proteomes" id="UP001165060">
    <property type="component" value="Unassembled WGS sequence"/>
</dbReference>
<feature type="transmembrane region" description="Helical" evidence="5">
    <location>
        <begin position="179"/>
        <end position="201"/>
    </location>
</feature>
<feature type="transmembrane region" description="Helical" evidence="5">
    <location>
        <begin position="44"/>
        <end position="68"/>
    </location>
</feature>
<evidence type="ECO:0000256" key="2">
    <source>
        <dbReference type="ARBA" id="ARBA00022692"/>
    </source>
</evidence>
<keyword evidence="3 5" id="KW-1133">Transmembrane helix</keyword>
<evidence type="ECO:0000256" key="4">
    <source>
        <dbReference type="ARBA" id="ARBA00023136"/>
    </source>
</evidence>
<keyword evidence="4 5" id="KW-0472">Membrane</keyword>
<accession>A0ABQ6MSY1</accession>
<dbReference type="EMBL" id="BRYB01000515">
    <property type="protein sequence ID" value="GMI31582.1"/>
    <property type="molecule type" value="Genomic_DNA"/>
</dbReference>
<feature type="transmembrane region" description="Helical" evidence="5">
    <location>
        <begin position="106"/>
        <end position="130"/>
    </location>
</feature>
<feature type="transmembrane region" description="Helical" evidence="5">
    <location>
        <begin position="142"/>
        <end position="167"/>
    </location>
</feature>
<comment type="caution">
    <text evidence="7">The sequence shown here is derived from an EMBL/GenBank/DDBJ whole genome shotgun (WGS) entry which is preliminary data.</text>
</comment>
<feature type="domain" description="CWH43-like N-terminal" evidence="6">
    <location>
        <begin position="2"/>
        <end position="205"/>
    </location>
</feature>